<evidence type="ECO:0000313" key="1">
    <source>
        <dbReference type="EMBL" id="SEL02789.1"/>
    </source>
</evidence>
<organism evidence="1 2">
    <name type="scientific">Methanobrevibacter gottschalkii</name>
    <dbReference type="NCBI Taxonomy" id="190974"/>
    <lineage>
        <taxon>Archaea</taxon>
        <taxon>Methanobacteriati</taxon>
        <taxon>Methanobacteriota</taxon>
        <taxon>Methanomada group</taxon>
        <taxon>Methanobacteria</taxon>
        <taxon>Methanobacteriales</taxon>
        <taxon>Methanobacteriaceae</taxon>
        <taxon>Methanobrevibacter</taxon>
    </lineage>
</organism>
<accession>A0A1H7LVA4</accession>
<sequence length="76" mass="8730">MDKEIPYYVLDENGQIGSINEPYIDDGDLKELLLSILGDDIPQEEIQKILDASADEKLTEDEFDKLVDEFILKNKK</sequence>
<evidence type="ECO:0000313" key="2">
    <source>
        <dbReference type="Proteomes" id="UP000199506"/>
    </source>
</evidence>
<dbReference type="EMBL" id="FOAK01000008">
    <property type="protein sequence ID" value="SEL02789.1"/>
    <property type="molecule type" value="Genomic_DNA"/>
</dbReference>
<name>A0A1H7LVA4_9EURY</name>
<gene>
    <name evidence="1" type="ORF">SAMN05216439_1833</name>
</gene>
<proteinExistence type="predicted"/>
<dbReference type="STRING" id="190974.SAMN05216439_1833"/>
<dbReference type="OrthoDB" id="78290at2157"/>
<dbReference type="AlphaFoldDB" id="A0A1H7LVA4"/>
<dbReference type="Gene3D" id="1.10.238.10">
    <property type="entry name" value="EF-hand"/>
    <property type="match status" value="1"/>
</dbReference>
<dbReference type="RefSeq" id="WP_091699536.1">
    <property type="nucleotide sequence ID" value="NZ_FOAK01000008.1"/>
</dbReference>
<protein>
    <submittedName>
        <fullName evidence="1">Uncharacterized protein</fullName>
    </submittedName>
</protein>
<dbReference type="Proteomes" id="UP000199506">
    <property type="component" value="Unassembled WGS sequence"/>
</dbReference>
<reference evidence="1 2" key="1">
    <citation type="submission" date="2016-10" db="EMBL/GenBank/DDBJ databases">
        <authorList>
            <person name="de Groot N.N."/>
        </authorList>
    </citation>
    <scope>NUCLEOTIDE SEQUENCE [LARGE SCALE GENOMIC DNA]</scope>
    <source>
        <strain evidence="1 2">DSM 11978</strain>
    </source>
</reference>